<evidence type="ECO:0000256" key="13">
    <source>
        <dbReference type="ARBA" id="ARBA00049029"/>
    </source>
</evidence>
<feature type="modified residue" description="Glycine radical" evidence="14">
    <location>
        <position position="740"/>
    </location>
</feature>
<dbReference type="PANTHER" id="PTHR30191:SF0">
    <property type="entry name" value="FORMATE ACETYLTRANSFERASE 1"/>
    <property type="match status" value="1"/>
</dbReference>
<organism evidence="19 20">
    <name type="scientific">Streptomyces actuosus</name>
    <dbReference type="NCBI Taxonomy" id="1885"/>
    <lineage>
        <taxon>Bacteria</taxon>
        <taxon>Bacillati</taxon>
        <taxon>Actinomycetota</taxon>
        <taxon>Actinomycetes</taxon>
        <taxon>Kitasatosporales</taxon>
        <taxon>Streptomycetaceae</taxon>
        <taxon>Streptomyces</taxon>
    </lineage>
</organism>
<dbReference type="SUPFAM" id="SSF51998">
    <property type="entry name" value="PFL-like glycyl radical enzymes"/>
    <property type="match status" value="1"/>
</dbReference>
<keyword evidence="8 15" id="KW-0808">Transferase</keyword>
<dbReference type="Pfam" id="PF01228">
    <property type="entry name" value="Gly_radical"/>
    <property type="match status" value="1"/>
</dbReference>
<feature type="region of interest" description="Disordered" evidence="16">
    <location>
        <begin position="626"/>
        <end position="648"/>
    </location>
</feature>
<dbReference type="Pfam" id="PF02901">
    <property type="entry name" value="PFL-like"/>
    <property type="match status" value="1"/>
</dbReference>
<dbReference type="CDD" id="cd01678">
    <property type="entry name" value="PFL1"/>
    <property type="match status" value="1"/>
</dbReference>
<feature type="domain" description="Glycine radical" evidence="17">
    <location>
        <begin position="642"/>
        <end position="765"/>
    </location>
</feature>
<feature type="compositionally biased region" description="Low complexity" evidence="16">
    <location>
        <begin position="1"/>
        <end position="16"/>
    </location>
</feature>
<dbReference type="PIRSF" id="PIRSF000379">
    <property type="entry name" value="For_Ac_trans_1"/>
    <property type="match status" value="1"/>
</dbReference>
<comment type="catalytic activity">
    <reaction evidence="13 15">
        <text>formate + acetyl-CoA = pyruvate + CoA</text>
        <dbReference type="Rhea" id="RHEA:11844"/>
        <dbReference type="ChEBI" id="CHEBI:15361"/>
        <dbReference type="ChEBI" id="CHEBI:15740"/>
        <dbReference type="ChEBI" id="CHEBI:57287"/>
        <dbReference type="ChEBI" id="CHEBI:57288"/>
        <dbReference type="EC" id="2.3.1.54"/>
    </reaction>
</comment>
<gene>
    <name evidence="19" type="primary">pflB</name>
    <name evidence="19" type="ORF">JS756_30440</name>
</gene>
<keyword evidence="7 15" id="KW-0313">Glucose metabolism</keyword>
<dbReference type="PROSITE" id="PS51149">
    <property type="entry name" value="GLY_RADICAL_2"/>
    <property type="match status" value="1"/>
</dbReference>
<evidence type="ECO:0000256" key="1">
    <source>
        <dbReference type="ARBA" id="ARBA00004496"/>
    </source>
</evidence>
<keyword evidence="10 15" id="KW-0119">Carbohydrate metabolism</keyword>
<dbReference type="RefSeq" id="WP_205386475.1">
    <property type="nucleotide sequence ID" value="NZ_JAFFZS010000037.1"/>
</dbReference>
<dbReference type="PROSITE" id="PS51554">
    <property type="entry name" value="PFL"/>
    <property type="match status" value="1"/>
</dbReference>
<evidence type="ECO:0000259" key="17">
    <source>
        <dbReference type="PROSITE" id="PS51149"/>
    </source>
</evidence>
<comment type="caution">
    <text evidence="19">The sequence shown here is derived from an EMBL/GenBank/DDBJ whole genome shotgun (WGS) entry which is preliminary data.</text>
</comment>
<evidence type="ECO:0000256" key="8">
    <source>
        <dbReference type="ARBA" id="ARBA00022679"/>
    </source>
</evidence>
<evidence type="ECO:0000256" key="5">
    <source>
        <dbReference type="ARBA" id="ARBA00013897"/>
    </source>
</evidence>
<evidence type="ECO:0000256" key="6">
    <source>
        <dbReference type="ARBA" id="ARBA00022490"/>
    </source>
</evidence>
<evidence type="ECO:0000256" key="14">
    <source>
        <dbReference type="PROSITE-ProRule" id="PRU00493"/>
    </source>
</evidence>
<proteinExistence type="inferred from homology"/>
<dbReference type="PROSITE" id="PS00850">
    <property type="entry name" value="GLY_RADICAL_1"/>
    <property type="match status" value="1"/>
</dbReference>
<comment type="subcellular location">
    <subcellularLocation>
        <location evidence="1 15">Cytoplasm</location>
    </subcellularLocation>
</comment>
<keyword evidence="11 15" id="KW-0012">Acyltransferase</keyword>
<evidence type="ECO:0000256" key="3">
    <source>
        <dbReference type="ARBA" id="ARBA00008375"/>
    </source>
</evidence>
<evidence type="ECO:0000256" key="11">
    <source>
        <dbReference type="ARBA" id="ARBA00023315"/>
    </source>
</evidence>
<evidence type="ECO:0000313" key="20">
    <source>
        <dbReference type="Proteomes" id="UP000788262"/>
    </source>
</evidence>
<comment type="subunit">
    <text evidence="15">Homodimer.</text>
</comment>
<dbReference type="InterPro" id="IPR001150">
    <property type="entry name" value="Gly_radical"/>
</dbReference>
<protein>
    <recommendedName>
        <fullName evidence="5 15">Formate acetyltransferase</fullName>
        <ecNumber evidence="4 15">2.3.1.54</ecNumber>
    </recommendedName>
    <alternativeName>
        <fullName evidence="12 15">Pyruvate formate-lyase</fullName>
    </alternativeName>
</protein>
<comment type="similarity">
    <text evidence="3 15">Belongs to the glycyl radical enzyme (GRE) family. PFL subfamily.</text>
</comment>
<dbReference type="InterPro" id="IPR019777">
    <property type="entry name" value="Form_AcTrfase_GR_CS"/>
</dbReference>
<evidence type="ECO:0000256" key="7">
    <source>
        <dbReference type="ARBA" id="ARBA00022526"/>
    </source>
</evidence>
<dbReference type="InterPro" id="IPR050244">
    <property type="entry name" value="Auton_GlycylRad_Cofactor"/>
</dbReference>
<accession>A0ABS2VYY1</accession>
<dbReference type="InterPro" id="IPR004184">
    <property type="entry name" value="PFL_dom"/>
</dbReference>
<dbReference type="Gene3D" id="3.20.70.20">
    <property type="match status" value="1"/>
</dbReference>
<dbReference type="Proteomes" id="UP000788262">
    <property type="component" value="Unassembled WGS sequence"/>
</dbReference>
<evidence type="ECO:0000256" key="4">
    <source>
        <dbReference type="ARBA" id="ARBA00013214"/>
    </source>
</evidence>
<keyword evidence="20" id="KW-1185">Reference proteome</keyword>
<evidence type="ECO:0000256" key="9">
    <source>
        <dbReference type="ARBA" id="ARBA00022818"/>
    </source>
</evidence>
<dbReference type="PANTHER" id="PTHR30191">
    <property type="entry name" value="FORMATE ACETYLTRANSFERASE"/>
    <property type="match status" value="1"/>
</dbReference>
<keyword evidence="9 14" id="KW-0556">Organic radical</keyword>
<evidence type="ECO:0000256" key="2">
    <source>
        <dbReference type="ARBA" id="ARBA00004809"/>
    </source>
</evidence>
<feature type="domain" description="PFL" evidence="18">
    <location>
        <begin position="19"/>
        <end position="635"/>
    </location>
</feature>
<evidence type="ECO:0000256" key="10">
    <source>
        <dbReference type="ARBA" id="ARBA00023277"/>
    </source>
</evidence>
<dbReference type="NCBIfam" id="TIGR01255">
    <property type="entry name" value="pyr_form_ly_1"/>
    <property type="match status" value="1"/>
</dbReference>
<evidence type="ECO:0000313" key="19">
    <source>
        <dbReference type="EMBL" id="MBN0048355.1"/>
    </source>
</evidence>
<feature type="region of interest" description="Disordered" evidence="16">
    <location>
        <begin position="1"/>
        <end position="25"/>
    </location>
</feature>
<comment type="pathway">
    <text evidence="2 15">Fermentation; pyruvate fermentation; formate from pyruvate: step 1/1.</text>
</comment>
<dbReference type="GO" id="GO:0008861">
    <property type="term" value="F:formate C-acetyltransferase activity"/>
    <property type="evidence" value="ECO:0007669"/>
    <property type="project" value="UniProtKB-EC"/>
</dbReference>
<keyword evidence="6 15" id="KW-0963">Cytoplasm</keyword>
<evidence type="ECO:0000256" key="15">
    <source>
        <dbReference type="RuleBase" id="RU368075"/>
    </source>
</evidence>
<reference evidence="19 20" key="1">
    <citation type="submission" date="2021-02" db="EMBL/GenBank/DDBJ databases">
        <title>Whole genome sequencing of Streptomyces actuosus VRA1.</title>
        <authorList>
            <person name="Sen G."/>
            <person name="Sen A."/>
        </authorList>
    </citation>
    <scope>NUCLEOTIDE SEQUENCE [LARGE SCALE GENOMIC DNA]</scope>
    <source>
        <strain evidence="19 20">VRA1</strain>
    </source>
</reference>
<sequence>MTATPAETTTVTPAEQTADKASAPGDAWTGFRGGLWRDTVDVRDFVQANYTPYEGDGSFLAGPTERTTEVWNKLLAMFPAEIEHGVHDVDVSTPSRIDAFAPGYVDRDLDLVVGLQTDAPLKRAIMPNGGWRMVESALRAYGYEPDPAVREIYTKLRKTHNDGVFDAYTSEIRACRSSGIITGLPDAYGRGRIIGDYRRVALYGVDRLIAAKEAVKVSLDAQWPTEQVIKEREETREQIRALEELRAMALSYGHDISGPARTGHEAVQWLYFAYLAAVKEQNGAAMSIGRIDAFLDIYLQRDIDRGLLTESRAQELIDDFVIKLRIVRFLRTPEYNELYSGDPTWVTWSMAGVGEDGRPLVTRTTFRALHTLYNLGPAPEPNLTVFWSPRLPEPFKKYAAQVAVDTSALQFESDELMRPKYGDDTAIACCVSAMATGRQMQFFGARVNVAKALLYAINGGRDEISGKTVVEGFEPITDEYLDYDTVLAAYGAMLDWLAKTYVHALNVIHYMHDKYAYERLEMALHDREILRTMACGIAGLSVAADSLSAVRHARVKVIRDDTGLAVDYVVEGDYPAYGNNDDRADDLARWIVHEFMEKLRRHPTYRDAVHTQSVLTITSNVVYGKKTGNTPDGRRAGTPFAPGANPMNGRDEHGYVASALSVAKISYDDAEDGISLTNTITPEALGRTSEDRIANLSGVLDGFTDAGGFHMNVNVLDRATLEDAMEHPEKYPQLTIRVSGYAVNFIRLTREQQLDVINRTFHGTL</sequence>
<dbReference type="EMBL" id="JAFFZS010000037">
    <property type="protein sequence ID" value="MBN0048355.1"/>
    <property type="molecule type" value="Genomic_DNA"/>
</dbReference>
<dbReference type="EC" id="2.3.1.54" evidence="4 15"/>
<dbReference type="InterPro" id="IPR005949">
    <property type="entry name" value="Form_AcTrfase"/>
</dbReference>
<evidence type="ECO:0000256" key="12">
    <source>
        <dbReference type="ARBA" id="ARBA00031063"/>
    </source>
</evidence>
<evidence type="ECO:0000256" key="16">
    <source>
        <dbReference type="SAM" id="MobiDB-lite"/>
    </source>
</evidence>
<evidence type="ECO:0000259" key="18">
    <source>
        <dbReference type="PROSITE" id="PS51554"/>
    </source>
</evidence>
<name>A0ABS2VYY1_STRAS</name>